<dbReference type="RefSeq" id="WP_041093502.1">
    <property type="nucleotide sequence ID" value="NZ_AP014680.1"/>
</dbReference>
<proteinExistence type="inferred from homology"/>
<evidence type="ECO:0000256" key="1">
    <source>
        <dbReference type="ARBA" id="ARBA00007494"/>
    </source>
</evidence>
<dbReference type="PRINTS" id="PR02008">
    <property type="entry name" value="RCMTFAMILY"/>
</dbReference>
<evidence type="ECO:0000256" key="3">
    <source>
        <dbReference type="ARBA" id="ARBA00022603"/>
    </source>
</evidence>
<feature type="binding site" evidence="7">
    <location>
        <position position="128"/>
    </location>
    <ligand>
        <name>S-adenosyl-L-methionine</name>
        <dbReference type="ChEBI" id="CHEBI:59789"/>
    </ligand>
</feature>
<dbReference type="CDD" id="cd21147">
    <property type="entry name" value="RsmF_methylt_CTD1"/>
    <property type="match status" value="1"/>
</dbReference>
<dbReference type="PANTHER" id="PTHR22807:SF30">
    <property type="entry name" value="28S RRNA (CYTOSINE(4447)-C(5))-METHYLTRANSFERASE-RELATED"/>
    <property type="match status" value="1"/>
</dbReference>
<dbReference type="CDD" id="cd02440">
    <property type="entry name" value="AdoMet_MTases"/>
    <property type="match status" value="1"/>
</dbReference>
<dbReference type="Gene3D" id="3.40.50.150">
    <property type="entry name" value="Vaccinia Virus protein VP39"/>
    <property type="match status" value="1"/>
</dbReference>
<evidence type="ECO:0000256" key="4">
    <source>
        <dbReference type="ARBA" id="ARBA00022679"/>
    </source>
</evidence>
<protein>
    <submittedName>
        <fullName evidence="9">23S rRNA methyltransferase</fullName>
    </submittedName>
</protein>
<dbReference type="Gene3D" id="2.30.130.60">
    <property type="match status" value="1"/>
</dbReference>
<dbReference type="SUPFAM" id="SSF53335">
    <property type="entry name" value="S-adenosyl-L-methionine-dependent methyltransferases"/>
    <property type="match status" value="1"/>
</dbReference>
<dbReference type="InterPro" id="IPR031340">
    <property type="entry name" value="RsmF_methylt_CI"/>
</dbReference>
<evidence type="ECO:0000256" key="6">
    <source>
        <dbReference type="ARBA" id="ARBA00022884"/>
    </source>
</evidence>
<name>A0A0A1GXE2_9LACO</name>
<dbReference type="InterPro" id="IPR027391">
    <property type="entry name" value="Nol1_Nop2_Fmu_2"/>
</dbReference>
<evidence type="ECO:0000313" key="10">
    <source>
        <dbReference type="Proteomes" id="UP000031620"/>
    </source>
</evidence>
<evidence type="ECO:0000259" key="8">
    <source>
        <dbReference type="PROSITE" id="PS51686"/>
    </source>
</evidence>
<dbReference type="GO" id="GO:0001510">
    <property type="term" value="P:RNA methylation"/>
    <property type="evidence" value="ECO:0007669"/>
    <property type="project" value="InterPro"/>
</dbReference>
<dbReference type="Pfam" id="PF17126">
    <property type="entry name" value="RsmF_methylt_CI"/>
    <property type="match status" value="1"/>
</dbReference>
<dbReference type="Gene3D" id="3.30.70.1170">
    <property type="entry name" value="Sun protein, domain 3"/>
    <property type="match status" value="1"/>
</dbReference>
<dbReference type="InterPro" id="IPR023267">
    <property type="entry name" value="RCMT"/>
</dbReference>
<dbReference type="Pfam" id="PF01189">
    <property type="entry name" value="Methyltr_RsmB-F"/>
    <property type="match status" value="1"/>
</dbReference>
<evidence type="ECO:0000256" key="2">
    <source>
        <dbReference type="ARBA" id="ARBA00022490"/>
    </source>
</evidence>
<keyword evidence="5 7" id="KW-0949">S-adenosyl-L-methionine</keyword>
<gene>
    <name evidence="9" type="ORF">LOOC260_110640</name>
</gene>
<dbReference type="EMBL" id="AP014680">
    <property type="protein sequence ID" value="BAP85603.1"/>
    <property type="molecule type" value="Genomic_DNA"/>
</dbReference>
<feature type="active site" description="Nucleophile" evidence="7">
    <location>
        <position position="226"/>
    </location>
</feature>
<feature type="binding site" evidence="7">
    <location>
        <position position="173"/>
    </location>
    <ligand>
        <name>S-adenosyl-L-methionine</name>
        <dbReference type="ChEBI" id="CHEBI:59789"/>
    </ligand>
</feature>
<comment type="caution">
    <text evidence="7">Lacks conserved residue(s) required for the propagation of feature annotation.</text>
</comment>
<evidence type="ECO:0000313" key="9">
    <source>
        <dbReference type="EMBL" id="BAP85603.1"/>
    </source>
</evidence>
<feature type="binding site" evidence="7">
    <location>
        <begin position="104"/>
        <end position="110"/>
    </location>
    <ligand>
        <name>S-adenosyl-L-methionine</name>
        <dbReference type="ChEBI" id="CHEBI:59789"/>
    </ligand>
</feature>
<dbReference type="InterPro" id="IPR018314">
    <property type="entry name" value="RsmB/NOL1/NOP2-like_CS"/>
</dbReference>
<comment type="similarity">
    <text evidence="1 7">Belongs to the class I-like SAM-binding methyltransferase superfamily. RsmB/NOP family.</text>
</comment>
<dbReference type="InterPro" id="IPR001678">
    <property type="entry name" value="MeTrfase_RsmB-F_NOP2_dom"/>
</dbReference>
<sequence>MKLPIEFIHKYQQLLGDEAKEFLASFQEKSYSGYRINPLKPDFVIDQNYLTNEKIEYCDTGFFGSVNGKSIDHTVGYLYSQEPSAMYVGEVADPKPNERVLDLCAAPGGKSTHLVSKMNNEGLLVSNEIFKKRATILAENLERWGAKNTIITNESPEKLAPRFLNFFDRILVDAPCSGEGMFRKDPEAVSYWNIDYPLECANRQRKILASAMEMLKPGGTLIYSTCTFAPEEDEQIIAWLLTNYPTLSVEPIKKYTNMDSGRPEWADNNSELAKTVRLFPHHIKGEGHFIAKLKLAGNDISNKNQFQQTSKLTKEQVTLFNDFTQTVLNQINFNSLITFGDQLYSIPDGVPSLDHLSVIRPGLHLGTFKKKRFEPSFALALALDSSSVKNKIKITEEQWREYVHGDTIKLDHDLEKGWYLLTCQGHSVCFGKAVNRTVKNFYPKGLRF</sequence>
<keyword evidence="2" id="KW-0963">Cytoplasm</keyword>
<evidence type="ECO:0000256" key="5">
    <source>
        <dbReference type="ARBA" id="ARBA00022691"/>
    </source>
</evidence>
<accession>A0A0A1GXE2</accession>
<dbReference type="PROSITE" id="PS51686">
    <property type="entry name" value="SAM_MT_RSMB_NOP"/>
    <property type="match status" value="1"/>
</dbReference>
<dbReference type="PANTHER" id="PTHR22807">
    <property type="entry name" value="NOP2 YEAST -RELATED NOL1/NOP2/FMU SUN DOMAIN-CONTAINING"/>
    <property type="match status" value="1"/>
</dbReference>
<feature type="domain" description="SAM-dependent MTase RsmB/NOP-type" evidence="8">
    <location>
        <begin position="1"/>
        <end position="296"/>
    </location>
</feature>
<dbReference type="HOGENOM" id="CLU_005316_6_1_9"/>
<dbReference type="KEGG" id="lho:LOOC260_110640"/>
<keyword evidence="6 7" id="KW-0694">RNA-binding</keyword>
<dbReference type="InterPro" id="IPR049560">
    <property type="entry name" value="MeTrfase_RsmB-F_NOP2_cat"/>
</dbReference>
<dbReference type="GO" id="GO:0008173">
    <property type="term" value="F:RNA methyltransferase activity"/>
    <property type="evidence" value="ECO:0007669"/>
    <property type="project" value="InterPro"/>
</dbReference>
<dbReference type="Pfam" id="PF17125">
    <property type="entry name" value="Methyltr_RsmF_N"/>
    <property type="match status" value="1"/>
</dbReference>
<reference evidence="9 10" key="1">
    <citation type="submission" date="2014-11" db="EMBL/GenBank/DDBJ databases">
        <title>Complete genome sequence and analysis of Lactobacillus hokkaidonensis LOOC260T.</title>
        <authorList>
            <person name="Tanizawa Y."/>
            <person name="Tohno M."/>
            <person name="Kaminuma E."/>
            <person name="Nakamura Y."/>
            <person name="Arita M."/>
        </authorList>
    </citation>
    <scope>NUCLEOTIDE SEQUENCE [LARGE SCALE GENOMIC DNA]</scope>
    <source>
        <strain evidence="9 10">LOOC260</strain>
    </source>
</reference>
<organism evidence="9 10">
    <name type="scientific">Paucilactobacillus hokkaidonensis JCM 18461</name>
    <dbReference type="NCBI Taxonomy" id="1291742"/>
    <lineage>
        <taxon>Bacteria</taxon>
        <taxon>Bacillati</taxon>
        <taxon>Bacillota</taxon>
        <taxon>Bacilli</taxon>
        <taxon>Lactobacillales</taxon>
        <taxon>Lactobacillaceae</taxon>
        <taxon>Paucilactobacillus</taxon>
    </lineage>
</organism>
<dbReference type="PROSITE" id="PS01153">
    <property type="entry name" value="NOL1_NOP2_SUN"/>
    <property type="match status" value="1"/>
</dbReference>
<dbReference type="InterPro" id="IPR031341">
    <property type="entry name" value="Methyltr_RsmF_N"/>
</dbReference>
<dbReference type="InterPro" id="IPR029063">
    <property type="entry name" value="SAM-dependent_MTases_sf"/>
</dbReference>
<dbReference type="AlphaFoldDB" id="A0A0A1GXE2"/>
<dbReference type="Pfam" id="PF13636">
    <property type="entry name" value="Methyltranf_PUA"/>
    <property type="match status" value="1"/>
</dbReference>
<dbReference type="Proteomes" id="UP000031620">
    <property type="component" value="Chromosome"/>
</dbReference>
<dbReference type="STRING" id="1291742.LOOC260_110640"/>
<keyword evidence="3 7" id="KW-0489">Methyltransferase</keyword>
<keyword evidence="4 7" id="KW-0808">Transferase</keyword>
<dbReference type="GO" id="GO:0003723">
    <property type="term" value="F:RNA binding"/>
    <property type="evidence" value="ECO:0007669"/>
    <property type="project" value="UniProtKB-UniRule"/>
</dbReference>
<evidence type="ECO:0000256" key="7">
    <source>
        <dbReference type="PROSITE-ProRule" id="PRU01023"/>
    </source>
</evidence>